<proteinExistence type="predicted"/>
<evidence type="ECO:0000256" key="2">
    <source>
        <dbReference type="ARBA" id="ARBA00023125"/>
    </source>
</evidence>
<sequence length="228" mass="25455">MAGYGQFCPIAKTMEVLDERWTVLIVRELLCGSHHFNELRRGVPKMSPALLSKRLRGLARAGIVVRLDEGNRIRYELTPGGRALEPVVMALGAWGVQWRSRLGEEDYDPTLLMWDVHRNLDLAQMPTGRVVLGFRFPDVEAAHREWWIVVAAGAVDLCDFDPGFPVTVGVEADLPTLVHIWRGDRTWAAALRRGDLRLEGSAEARGALPRWLTLSRFASVPREAPVGG</sequence>
<evidence type="ECO:0000313" key="5">
    <source>
        <dbReference type="EMBL" id="WXB76645.1"/>
    </source>
</evidence>
<name>A0ABZ2MHU1_9MICO</name>
<evidence type="ECO:0000259" key="4">
    <source>
        <dbReference type="PROSITE" id="PS51118"/>
    </source>
</evidence>
<dbReference type="Gene3D" id="1.10.10.10">
    <property type="entry name" value="Winged helix-like DNA-binding domain superfamily/Winged helix DNA-binding domain"/>
    <property type="match status" value="1"/>
</dbReference>
<dbReference type="SUPFAM" id="SSF46785">
    <property type="entry name" value="Winged helix' DNA-binding domain"/>
    <property type="match status" value="1"/>
</dbReference>
<gene>
    <name evidence="5" type="ORF">V1351_00885</name>
</gene>
<dbReference type="InterPro" id="IPR011991">
    <property type="entry name" value="ArsR-like_HTH"/>
</dbReference>
<dbReference type="Proteomes" id="UP001382727">
    <property type="component" value="Chromosome"/>
</dbReference>
<dbReference type="InterPro" id="IPR036388">
    <property type="entry name" value="WH-like_DNA-bd_sf"/>
</dbReference>
<feature type="domain" description="HTH hxlR-type" evidence="4">
    <location>
        <begin position="8"/>
        <end position="103"/>
    </location>
</feature>
<dbReference type="SMART" id="SM00418">
    <property type="entry name" value="HTH_ARSR"/>
    <property type="match status" value="1"/>
</dbReference>
<keyword evidence="2" id="KW-0238">DNA-binding</keyword>
<dbReference type="SUPFAM" id="SSF55718">
    <property type="entry name" value="SCP-like"/>
    <property type="match status" value="1"/>
</dbReference>
<dbReference type="Pfam" id="PF01638">
    <property type="entry name" value="HxlR"/>
    <property type="match status" value="1"/>
</dbReference>
<dbReference type="PANTHER" id="PTHR33204:SF18">
    <property type="entry name" value="TRANSCRIPTIONAL REGULATORY PROTEIN"/>
    <property type="match status" value="1"/>
</dbReference>
<evidence type="ECO:0000256" key="1">
    <source>
        <dbReference type="ARBA" id="ARBA00023015"/>
    </source>
</evidence>
<keyword evidence="6" id="KW-1185">Reference proteome</keyword>
<accession>A0ABZ2MHU1</accession>
<dbReference type="RefSeq" id="WP_338749823.1">
    <property type="nucleotide sequence ID" value="NZ_CP144913.1"/>
</dbReference>
<dbReference type="InterPro" id="IPR036390">
    <property type="entry name" value="WH_DNA-bd_sf"/>
</dbReference>
<organism evidence="5 6">
    <name type="scientific">Janibacter alittae</name>
    <dbReference type="NCBI Taxonomy" id="3115209"/>
    <lineage>
        <taxon>Bacteria</taxon>
        <taxon>Bacillati</taxon>
        <taxon>Actinomycetota</taxon>
        <taxon>Actinomycetes</taxon>
        <taxon>Micrococcales</taxon>
        <taxon>Intrasporangiaceae</taxon>
        <taxon>Janibacter</taxon>
    </lineage>
</organism>
<dbReference type="CDD" id="cd00090">
    <property type="entry name" value="HTH_ARSR"/>
    <property type="match status" value="1"/>
</dbReference>
<dbReference type="InterPro" id="IPR036527">
    <property type="entry name" value="SCP2_sterol-bd_dom_sf"/>
</dbReference>
<dbReference type="InterPro" id="IPR002577">
    <property type="entry name" value="HTH_HxlR"/>
</dbReference>
<dbReference type="InterPro" id="IPR001845">
    <property type="entry name" value="HTH_ArsR_DNA-bd_dom"/>
</dbReference>
<reference evidence="5 6" key="1">
    <citation type="submission" date="2024-02" db="EMBL/GenBank/DDBJ databases">
        <title>Janibacter sp. nov., isolated from gut of marine sandworm.</title>
        <authorList>
            <person name="Kim B."/>
            <person name="Jun M.O."/>
            <person name="Shin N.-R."/>
        </authorList>
    </citation>
    <scope>NUCLEOTIDE SEQUENCE [LARGE SCALE GENOMIC DNA]</scope>
    <source>
        <strain evidence="5 6">A1S7</strain>
    </source>
</reference>
<dbReference type="PANTHER" id="PTHR33204">
    <property type="entry name" value="TRANSCRIPTIONAL REGULATOR, MARR FAMILY"/>
    <property type="match status" value="1"/>
</dbReference>
<dbReference type="EMBL" id="CP144913">
    <property type="protein sequence ID" value="WXB76645.1"/>
    <property type="molecule type" value="Genomic_DNA"/>
</dbReference>
<evidence type="ECO:0000313" key="6">
    <source>
        <dbReference type="Proteomes" id="UP001382727"/>
    </source>
</evidence>
<keyword evidence="3" id="KW-0804">Transcription</keyword>
<evidence type="ECO:0000256" key="3">
    <source>
        <dbReference type="ARBA" id="ARBA00023163"/>
    </source>
</evidence>
<keyword evidence="1" id="KW-0805">Transcription regulation</keyword>
<protein>
    <submittedName>
        <fullName evidence="5">Helix-turn-helix domain-containing protein</fullName>
    </submittedName>
</protein>
<dbReference type="PROSITE" id="PS51118">
    <property type="entry name" value="HTH_HXLR"/>
    <property type="match status" value="1"/>
</dbReference>